<dbReference type="InterPro" id="IPR057744">
    <property type="entry name" value="OTAase-like"/>
</dbReference>
<dbReference type="Gene3D" id="3.20.20.140">
    <property type="entry name" value="Metal-dependent hydrolases"/>
    <property type="match status" value="1"/>
</dbReference>
<dbReference type="AlphaFoldDB" id="A0ABD5NRN9"/>
<feature type="domain" description="Amidohydrolase-related" evidence="1">
    <location>
        <begin position="56"/>
        <end position="408"/>
    </location>
</feature>
<dbReference type="InterPro" id="IPR051781">
    <property type="entry name" value="Metallo-dep_Hydrolase"/>
</dbReference>
<name>A0ABD5NRN9_9EURY</name>
<accession>A0ABD5NRN9</accession>
<protein>
    <submittedName>
        <fullName evidence="2">Amidohydrolase family protein</fullName>
    </submittedName>
</protein>
<dbReference type="SUPFAM" id="SSF51338">
    <property type="entry name" value="Composite domain of metallo-dependent hydrolases"/>
    <property type="match status" value="1"/>
</dbReference>
<dbReference type="PANTHER" id="PTHR43135">
    <property type="entry name" value="ALPHA-D-RIBOSE 1-METHYLPHOSPHONATE 5-TRIPHOSPHATE DIPHOSPHATASE"/>
    <property type="match status" value="1"/>
</dbReference>
<dbReference type="CDD" id="cd01299">
    <property type="entry name" value="Met_dep_hydrolase_A"/>
    <property type="match status" value="1"/>
</dbReference>
<evidence type="ECO:0000259" key="1">
    <source>
        <dbReference type="Pfam" id="PF01979"/>
    </source>
</evidence>
<dbReference type="InterPro" id="IPR006680">
    <property type="entry name" value="Amidohydro-rel"/>
</dbReference>
<dbReference type="Proteomes" id="UP001595846">
    <property type="component" value="Unassembled WGS sequence"/>
</dbReference>
<reference evidence="2 3" key="1">
    <citation type="journal article" date="2019" name="Int. J. Syst. Evol. Microbiol.">
        <title>The Global Catalogue of Microorganisms (GCM) 10K type strain sequencing project: providing services to taxonomists for standard genome sequencing and annotation.</title>
        <authorList>
            <consortium name="The Broad Institute Genomics Platform"/>
            <consortium name="The Broad Institute Genome Sequencing Center for Infectious Disease"/>
            <person name="Wu L."/>
            <person name="Ma J."/>
        </authorList>
    </citation>
    <scope>NUCLEOTIDE SEQUENCE [LARGE SCALE GENOMIC DNA]</scope>
    <source>
        <strain evidence="2 3">IBRC-M 10256</strain>
    </source>
</reference>
<dbReference type="GeneID" id="73902220"/>
<dbReference type="SUPFAM" id="SSF51556">
    <property type="entry name" value="Metallo-dependent hydrolases"/>
    <property type="match status" value="1"/>
</dbReference>
<organism evidence="2 3">
    <name type="scientific">Halovivax cerinus</name>
    <dbReference type="NCBI Taxonomy" id="1487865"/>
    <lineage>
        <taxon>Archaea</taxon>
        <taxon>Methanobacteriati</taxon>
        <taxon>Methanobacteriota</taxon>
        <taxon>Stenosarchaea group</taxon>
        <taxon>Halobacteria</taxon>
        <taxon>Halobacteriales</taxon>
        <taxon>Natrialbaceae</taxon>
        <taxon>Halovivax</taxon>
    </lineage>
</organism>
<gene>
    <name evidence="2" type="ORF">ACFOUR_14625</name>
</gene>
<comment type="caution">
    <text evidence="2">The sequence shown here is derived from an EMBL/GenBank/DDBJ whole genome shotgun (WGS) entry which is preliminary data.</text>
</comment>
<keyword evidence="3" id="KW-1185">Reference proteome</keyword>
<dbReference type="Gene3D" id="2.30.40.10">
    <property type="entry name" value="Urease, subunit C, domain 1"/>
    <property type="match status" value="1"/>
</dbReference>
<evidence type="ECO:0000313" key="2">
    <source>
        <dbReference type="EMBL" id="MFC3959595.1"/>
    </source>
</evidence>
<dbReference type="InterPro" id="IPR011059">
    <property type="entry name" value="Metal-dep_hydrolase_composite"/>
</dbReference>
<dbReference type="Pfam" id="PF01979">
    <property type="entry name" value="Amidohydro_1"/>
    <property type="match status" value="1"/>
</dbReference>
<dbReference type="InterPro" id="IPR032466">
    <property type="entry name" value="Metal_Hydrolase"/>
</dbReference>
<evidence type="ECO:0000313" key="3">
    <source>
        <dbReference type="Proteomes" id="UP001595846"/>
    </source>
</evidence>
<dbReference type="RefSeq" id="WP_256533108.1">
    <property type="nucleotide sequence ID" value="NZ_CP101824.1"/>
</dbReference>
<proteinExistence type="predicted"/>
<dbReference type="EMBL" id="JBHSAQ010000013">
    <property type="protein sequence ID" value="MFC3959595.1"/>
    <property type="molecule type" value="Genomic_DNA"/>
</dbReference>
<dbReference type="PANTHER" id="PTHR43135:SF3">
    <property type="entry name" value="ALPHA-D-RIBOSE 1-METHYLPHOSPHONATE 5-TRIPHOSPHATE DIPHOSPHATASE"/>
    <property type="match status" value="1"/>
</dbReference>
<sequence>MAVTVFQCGTLIDGLADDPVEDALVVVEDGTIRAVGPRSAVETPDGADRVDLSDRVVTPGFVDAHIHLEGTRSFQPMERIGTNRAYKTALASADLRRLLEAGFTSVRDLGSGSAVGLRDAVDAGEIPGPRIYAAGRAFSQTAGHVDTHQLPHEWVEHERMLGVLADGVPECRKKVRQELRDGIDVVKIMTTGGMASQKDSPDHVHYTDAEIEVFTEEAHRLGVPVATHAQGAAGINAAIRNGVDTIEHAIGFDEHGEGVDLAREHGSVLVPTLSAIYRLAYEGEDHDLPDYHVQKGKDYVDKHADAVIRAYEADVPVALGTDCNGSHLHPHGDNAIEFELLVEQAGMSRMDALKAGTSVAAAAIEDDSIGAVEPGRRADLVALEENPLDDISATRNAVAAVYKGGDRVDTVV</sequence>